<feature type="region of interest" description="Disordered" evidence="1">
    <location>
        <begin position="393"/>
        <end position="552"/>
    </location>
</feature>
<sequence length="1156" mass="133694">MDKSKEVKLRKAVLLISDVCQQQLKGQQRVQTLISELIMLLDECFGEEHATEILNALTDNSDGFFQPRGLVFTLRFSLIARKIMSKKVKFSFNMMKCIFKEFKRESALNPSQVSEHKIRSFFSSPEPRKNDTCIDENKSCDLVFSRVSEADADYSAYKKKRTKEMGDVLKNQNEKLIKEKTFLDWRNKMMMNKYKWIGILNNCIKIFKRCLGKHFGKFLIGGKARLRSKSALCRLIKKADIKKCQSLFKVWKKTQIHLRNKSDSSKIQQSQTKKWNLYNARKVIAGLEQALFYFFLEKAFTAIIGRLSKLERFEKPLNDTKHQKIRASGPNHDEKIGAETPSFKTSTIQNQALVDFGASPIESSSNKLSFSQLSSISIFGYLKSDNEDLSKTIGSFNPDNESSRSICDESSLSLFGPGDEKEIKDIINTSNESLEKGEIPKKEDKRQTPDNLKVPRPPKNIAKLRRNMQSEKRTQSSPRPEREEIKENSADSQEKDSIKLEMPKKPGGFAERNREKRNLRALSQTQPKKSNALSQSPKKEVSSPNIDSCHPVIENNRLSDSIINLPAQAPKTPQNIFNEQEKKKTETLPFISKENFSKPSKLNKVPIEAVSEKSDIESSKDSSPVFNQRRNISKFSIFGPINSLGIKIADNKTHRRENLSFDPSNYTPYKEKNPFDSIESIKTADTSPSQVYTRDSSRFSLNSVTNHTEIRPRPFLVCKPLPSKYADFDIELQESVGIQSKIIIKIKKIQKFSEVILRNQNHYIKYLKFNNWKNFTEERRSDVRYWINCLFEALILNVLKDWTRPLNSKSPEICSFDSIESLKETEFIKPRLLQDDPFYDEKKLFRKKSAQILALAIKKIIKQSQMESGFDKIAQYSSQKKRLKYQNIKEKSLLQSRYTKPIKTLEAKACFIILNNILQPKFKKTLKCSFDSIRTKAFTYRSSYKPKSKRNSLHSAGPLLMKLSKIFQLHSINDKKKSFRVIYSYAKNLKNDCKVYKFINLLQCVFKRSQKDYIYAGFSRIYDKSERARIYKYVKIDYFFKKVFIRRLANAFVVWVSNSAKAKEIERKKLNLSNTLQRRSGNKADLSWTSCFSSHSTSPMTSRARGFDVNSKNMKIFLPFPKSIHDYIDDFNEVSKQKIDASYFTSPGGNSGKMRI</sequence>
<dbReference type="Proteomes" id="UP001162131">
    <property type="component" value="Unassembled WGS sequence"/>
</dbReference>
<dbReference type="AlphaFoldDB" id="A0AAU9JKE6"/>
<name>A0AAU9JKE6_9CILI</name>
<keyword evidence="3" id="KW-1185">Reference proteome</keyword>
<reference evidence="2" key="1">
    <citation type="submission" date="2021-09" db="EMBL/GenBank/DDBJ databases">
        <authorList>
            <consortium name="AG Swart"/>
            <person name="Singh M."/>
            <person name="Singh A."/>
            <person name="Seah K."/>
            <person name="Emmerich C."/>
        </authorList>
    </citation>
    <scope>NUCLEOTIDE SEQUENCE</scope>
    <source>
        <strain evidence="2">ATCC30299</strain>
    </source>
</reference>
<proteinExistence type="predicted"/>
<feature type="compositionally biased region" description="Polar residues" evidence="1">
    <location>
        <begin position="521"/>
        <end position="546"/>
    </location>
</feature>
<organism evidence="2 3">
    <name type="scientific">Blepharisma stoltei</name>
    <dbReference type="NCBI Taxonomy" id="1481888"/>
    <lineage>
        <taxon>Eukaryota</taxon>
        <taxon>Sar</taxon>
        <taxon>Alveolata</taxon>
        <taxon>Ciliophora</taxon>
        <taxon>Postciliodesmatophora</taxon>
        <taxon>Heterotrichea</taxon>
        <taxon>Heterotrichida</taxon>
        <taxon>Blepharismidae</taxon>
        <taxon>Blepharisma</taxon>
    </lineage>
</organism>
<feature type="compositionally biased region" description="Basic and acidic residues" evidence="1">
    <location>
        <begin position="433"/>
        <end position="448"/>
    </location>
</feature>
<evidence type="ECO:0000313" key="3">
    <source>
        <dbReference type="Proteomes" id="UP001162131"/>
    </source>
</evidence>
<evidence type="ECO:0000313" key="2">
    <source>
        <dbReference type="EMBL" id="CAG9326710.1"/>
    </source>
</evidence>
<gene>
    <name evidence="2" type="ORF">BSTOLATCC_MIC41978</name>
</gene>
<protein>
    <submittedName>
        <fullName evidence="2">Uncharacterized protein</fullName>
    </submittedName>
</protein>
<dbReference type="EMBL" id="CAJZBQ010000041">
    <property type="protein sequence ID" value="CAG9326710.1"/>
    <property type="molecule type" value="Genomic_DNA"/>
</dbReference>
<evidence type="ECO:0000256" key="1">
    <source>
        <dbReference type="SAM" id="MobiDB-lite"/>
    </source>
</evidence>
<comment type="caution">
    <text evidence="2">The sequence shown here is derived from an EMBL/GenBank/DDBJ whole genome shotgun (WGS) entry which is preliminary data.</text>
</comment>
<accession>A0AAU9JKE6</accession>
<feature type="compositionally biased region" description="Basic and acidic residues" evidence="1">
    <location>
        <begin position="468"/>
        <end position="504"/>
    </location>
</feature>
<feature type="compositionally biased region" description="Polar residues" evidence="1">
    <location>
        <begin position="393"/>
        <end position="413"/>
    </location>
</feature>